<accession>A0A7S0T3E2</accession>
<feature type="compositionally biased region" description="Polar residues" evidence="1">
    <location>
        <begin position="165"/>
        <end position="175"/>
    </location>
</feature>
<gene>
    <name evidence="2" type="ORF">EMAD1354_LOCUS273</name>
</gene>
<evidence type="ECO:0000313" key="2">
    <source>
        <dbReference type="EMBL" id="CAD8724196.1"/>
    </source>
</evidence>
<proteinExistence type="predicted"/>
<organism evidence="2">
    <name type="scientific">Erythrolobus madagascarensis</name>
    <dbReference type="NCBI Taxonomy" id="708628"/>
    <lineage>
        <taxon>Eukaryota</taxon>
        <taxon>Rhodophyta</taxon>
        <taxon>Bangiophyceae</taxon>
        <taxon>Porphyridiales</taxon>
        <taxon>Porphyridiaceae</taxon>
        <taxon>Erythrolobus</taxon>
    </lineage>
</organism>
<dbReference type="AlphaFoldDB" id="A0A7S0T3E2"/>
<evidence type="ECO:0000256" key="1">
    <source>
        <dbReference type="SAM" id="MobiDB-lite"/>
    </source>
</evidence>
<reference evidence="2" key="1">
    <citation type="submission" date="2021-01" db="EMBL/GenBank/DDBJ databases">
        <authorList>
            <person name="Corre E."/>
            <person name="Pelletier E."/>
            <person name="Niang G."/>
            <person name="Scheremetjew M."/>
            <person name="Finn R."/>
            <person name="Kale V."/>
            <person name="Holt S."/>
            <person name="Cochrane G."/>
            <person name="Meng A."/>
            <person name="Brown T."/>
            <person name="Cohen L."/>
        </authorList>
    </citation>
    <scope>NUCLEOTIDE SEQUENCE</scope>
    <source>
        <strain evidence="2">CCMP3276</strain>
    </source>
</reference>
<dbReference type="EMBL" id="HBFE01000410">
    <property type="protein sequence ID" value="CAD8724196.1"/>
    <property type="molecule type" value="Transcribed_RNA"/>
</dbReference>
<feature type="region of interest" description="Disordered" evidence="1">
    <location>
        <begin position="93"/>
        <end position="176"/>
    </location>
</feature>
<feature type="compositionally biased region" description="Low complexity" evidence="1">
    <location>
        <begin position="125"/>
        <end position="137"/>
    </location>
</feature>
<feature type="compositionally biased region" description="Basic and acidic residues" evidence="1">
    <location>
        <begin position="93"/>
        <end position="102"/>
    </location>
</feature>
<name>A0A7S0T3E2_9RHOD</name>
<sequence length="273" mass="29215">MSSVLGVKKRGWEDALLLPHDGVRHRSPKCTRSWGFALPPDLMANAHGSSPSNGNGTTTVGGRKGGGVSCGAGGAGGGCEDGVDDCSEVENNHPAKRSRVEIETGNGKCGAGVNVNRSRGPGAASSSSSSSSSSSTSRPNHRLTLLTSTGDNDRVGDAAAKSGGNHPTLSTNLRSELSDSDEVAQLLQLLPRRKRRLLENGRVGDTDVMFSLREMCTVVRSALEQSEERQREQFAVLLQERLEEQWLAFTRYNQDFLTRQANNTGSRELSYLT</sequence>
<protein>
    <submittedName>
        <fullName evidence="2">Uncharacterized protein</fullName>
    </submittedName>
</protein>